<dbReference type="EMBL" id="JAXUIC010000005">
    <property type="protein sequence ID" value="KAK4588901.1"/>
    <property type="molecule type" value="Genomic_DNA"/>
</dbReference>
<dbReference type="SMART" id="SM00541">
    <property type="entry name" value="FYRN"/>
    <property type="match status" value="1"/>
</dbReference>
<dbReference type="SUPFAM" id="SSF51197">
    <property type="entry name" value="Clavaminate synthase-like"/>
    <property type="match status" value="1"/>
</dbReference>
<feature type="domain" description="JmjC" evidence="7">
    <location>
        <begin position="241"/>
        <end position="407"/>
    </location>
</feature>
<dbReference type="PROSITE" id="PS51184">
    <property type="entry name" value="JMJC"/>
    <property type="match status" value="1"/>
</dbReference>
<dbReference type="SMART" id="SM00542">
    <property type="entry name" value="FYRC"/>
    <property type="match status" value="1"/>
</dbReference>
<dbReference type="EMBL" id="JAXUIC010000005">
    <property type="protein sequence ID" value="KAK4588898.1"/>
    <property type="molecule type" value="Genomic_DNA"/>
</dbReference>
<gene>
    <name evidence="8" type="ORF">RGQ29_019777</name>
</gene>
<feature type="compositionally biased region" description="Basic residues" evidence="5">
    <location>
        <begin position="103"/>
        <end position="127"/>
    </location>
</feature>
<accession>A0AAN7F9W8</accession>
<evidence type="ECO:0000313" key="8">
    <source>
        <dbReference type="EMBL" id="KAK4588900.1"/>
    </source>
</evidence>
<dbReference type="EMBL" id="JAXUIC010000005">
    <property type="protein sequence ID" value="KAK4588899.1"/>
    <property type="molecule type" value="Genomic_DNA"/>
</dbReference>
<feature type="domain" description="JmjN" evidence="6">
    <location>
        <begin position="32"/>
        <end position="73"/>
    </location>
</feature>
<dbReference type="Pfam" id="PF02928">
    <property type="entry name" value="zf-C5HC2"/>
    <property type="match status" value="1"/>
</dbReference>
<evidence type="ECO:0000259" key="6">
    <source>
        <dbReference type="PROSITE" id="PS51183"/>
    </source>
</evidence>
<dbReference type="AlphaFoldDB" id="A0AAN7F9W8"/>
<dbReference type="Gene3D" id="2.60.120.650">
    <property type="entry name" value="Cupin"/>
    <property type="match status" value="1"/>
</dbReference>
<evidence type="ECO:0000256" key="5">
    <source>
        <dbReference type="SAM" id="MobiDB-lite"/>
    </source>
</evidence>
<evidence type="ECO:0000313" key="9">
    <source>
        <dbReference type="Proteomes" id="UP001324115"/>
    </source>
</evidence>
<dbReference type="PANTHER" id="PTHR10694">
    <property type="entry name" value="LYSINE-SPECIFIC DEMETHYLASE"/>
    <property type="match status" value="1"/>
</dbReference>
<dbReference type="GO" id="GO:0000785">
    <property type="term" value="C:chromatin"/>
    <property type="evidence" value="ECO:0007669"/>
    <property type="project" value="TreeGrafter"/>
</dbReference>
<dbReference type="GO" id="GO:0034647">
    <property type="term" value="F:histone H3K4me/H3K4me2/H3K4me3 demethylase activity"/>
    <property type="evidence" value="ECO:0007669"/>
    <property type="project" value="TreeGrafter"/>
</dbReference>
<dbReference type="InterPro" id="IPR003347">
    <property type="entry name" value="JmjC_dom"/>
</dbReference>
<dbReference type="GO" id="GO:0048731">
    <property type="term" value="P:system development"/>
    <property type="evidence" value="ECO:0007669"/>
    <property type="project" value="UniProtKB-ARBA"/>
</dbReference>
<evidence type="ECO:0000256" key="1">
    <source>
        <dbReference type="ARBA" id="ARBA00004123"/>
    </source>
</evidence>
<dbReference type="PROSITE" id="PS51183">
    <property type="entry name" value="JMJN"/>
    <property type="match status" value="1"/>
</dbReference>
<dbReference type="PROSITE" id="PS51543">
    <property type="entry name" value="FYRC"/>
    <property type="match status" value="1"/>
</dbReference>
<dbReference type="InterPro" id="IPR003349">
    <property type="entry name" value="JmjN"/>
</dbReference>
<dbReference type="InterPro" id="IPR003888">
    <property type="entry name" value="FYrich_N"/>
</dbReference>
<evidence type="ECO:0000256" key="3">
    <source>
        <dbReference type="ARBA" id="ARBA00023004"/>
    </source>
</evidence>
<feature type="region of interest" description="Disordered" evidence="5">
    <location>
        <begin position="98"/>
        <end position="141"/>
    </location>
</feature>
<keyword evidence="4" id="KW-0539">Nucleus</keyword>
<dbReference type="Proteomes" id="UP001324115">
    <property type="component" value="Unassembled WGS sequence"/>
</dbReference>
<comment type="subcellular location">
    <subcellularLocation>
        <location evidence="1">Nucleus</location>
    </subcellularLocation>
</comment>
<dbReference type="Pfam" id="PF05964">
    <property type="entry name" value="FYRN"/>
    <property type="match status" value="1"/>
</dbReference>
<dbReference type="EMBL" id="JAXUIC010000005">
    <property type="protein sequence ID" value="KAK4588897.1"/>
    <property type="molecule type" value="Genomic_DNA"/>
</dbReference>
<dbReference type="InterPro" id="IPR003889">
    <property type="entry name" value="FYrich_C"/>
</dbReference>
<sequence>MAQFNFAAESHIKQISARWDPAGACRPLIDEAPVFYPSLEEFEDTLGYIAKIRPKAEPYGICRIVPPSSWIPPCPLKEKDKWELAKFSTRTQHVDLLQNREPMRKKNRSRKRKRRKHSRIGTTRRHANCSSEANVSSETDEKFGFHSGPDLTLQDFQKYADYFKESYFGMKNAKEDLNSVETVKQKGWEPSVDDMEGEYWRIVEQPTDEVEVIYGADLETGPFGSGFPKASSMVTESGLDKYATSGWNLNNLPRLPGSVLCFEGSDISGVLVPWLYVGMCFSSFCWHVEDHHLYSLNYLHWGDPKVWYGVPGSHATTLEDAMRKHLPDLFEEQPNLLNELVTQLSPSVLKSESVPVHRAVQRSGEFVLTFPRAYHSGFNCGFNCAEAVNVAPVDWLVHGQNAVELYSEQRRMTSISHDKLLIGSALEAVKALWEISVLGKETARNLRWKSFCGKDGVLTKAVKTRVRMEEERIDGLPRHLKLQKMERDFDLEKERECLSCFYDLHLSAAGCKCSPDQFSCLRHANHFCSCEVDDRFVLIRYTINELNTLVAALEGGMDSIKVWVSEGSGLVSASDKVACVAKLGMESDTCGTKYLDQRENSSCCQGTEEKLNINVPCSSYSHVSSEVIQSESQHGSFSLGTSHISTESHNAIVNDETLVRSKKGKLGQDCCIDFNLNVMCDEHKSGLRLISDSFNCKGITNGEETFMSNCEQENVHSSDTERELCLMQQDSDHNLSVSLSPVLSNKDFPSCSRDVEHTFPRDSNKLFGFDLLFSCPRSKVPSDSSLKSEFVDTLDVKITTKDQSFPIQKLDPCVKLINLGTVTFGKRWCSKQAIFPKGFRSRVKFFSVVNPTKVGSYISEVVDAGLLGPLFKVTLEESPSETYTNVSAELCWEMVLQRLNQEIISRSSLGEQGLPPLQSVNGLDMFGFHSQSIIEAIEALDPNHQCMEYWNHRHIRPLTTDNISDVNKYSFELSCSIGDTEEKDFGISLTKHDPDNPSEGPGNNSIDEDVHLVLRGLLKKASPEELRIMHRIFCSESQSSKWRVAFTSLIEEIQKSCT</sequence>
<evidence type="ECO:0000256" key="4">
    <source>
        <dbReference type="ARBA" id="ARBA00023242"/>
    </source>
</evidence>
<proteinExistence type="predicted"/>
<dbReference type="SMART" id="SM00558">
    <property type="entry name" value="JmjC"/>
    <property type="match status" value="1"/>
</dbReference>
<dbReference type="Gene3D" id="3.30.160.360">
    <property type="match status" value="1"/>
</dbReference>
<name>A0AAN7F9W8_QUERU</name>
<dbReference type="Pfam" id="PF02373">
    <property type="entry name" value="JmjC"/>
    <property type="match status" value="1"/>
</dbReference>
<feature type="compositionally biased region" description="Polar residues" evidence="5">
    <location>
        <begin position="128"/>
        <end position="137"/>
    </location>
</feature>
<reference evidence="8 9" key="1">
    <citation type="journal article" date="2023" name="G3 (Bethesda)">
        <title>A haplotype-resolved chromosome-scale genome for Quercus rubra L. provides insights into the genetics of adaptive traits for red oak species.</title>
        <authorList>
            <person name="Kapoor B."/>
            <person name="Jenkins J."/>
            <person name="Schmutz J."/>
            <person name="Zhebentyayeva T."/>
            <person name="Kuelheim C."/>
            <person name="Coggeshall M."/>
            <person name="Heim C."/>
            <person name="Lasky J.R."/>
            <person name="Leites L."/>
            <person name="Islam-Faridi N."/>
            <person name="Romero-Severson J."/>
            <person name="DeLeo V.L."/>
            <person name="Lucas S.M."/>
            <person name="Lazic D."/>
            <person name="Gailing O."/>
            <person name="Carlson J."/>
            <person name="Staton M."/>
        </authorList>
    </citation>
    <scope>NUCLEOTIDE SEQUENCE [LARGE SCALE GENOMIC DNA]</scope>
    <source>
        <strain evidence="8">Pseudo-F2</strain>
    </source>
</reference>
<dbReference type="GO" id="GO:0010468">
    <property type="term" value="P:regulation of gene expression"/>
    <property type="evidence" value="ECO:0007669"/>
    <property type="project" value="TreeGrafter"/>
</dbReference>
<dbReference type="Pfam" id="PF05965">
    <property type="entry name" value="FYRC"/>
    <property type="match status" value="1"/>
</dbReference>
<dbReference type="Pfam" id="PF02375">
    <property type="entry name" value="JmjN"/>
    <property type="match status" value="1"/>
</dbReference>
<dbReference type="InterPro" id="IPR004198">
    <property type="entry name" value="Znf_C5HC2"/>
</dbReference>
<keyword evidence="2" id="KW-0560">Oxidoreductase</keyword>
<dbReference type="SMART" id="SM00545">
    <property type="entry name" value="JmjN"/>
    <property type="match status" value="1"/>
</dbReference>
<comment type="caution">
    <text evidence="8">The sequence shown here is derived from an EMBL/GenBank/DDBJ whole genome shotgun (WGS) entry which is preliminary data.</text>
</comment>
<dbReference type="PROSITE" id="PS51542">
    <property type="entry name" value="FYRN"/>
    <property type="match status" value="1"/>
</dbReference>
<organism evidence="8 9">
    <name type="scientific">Quercus rubra</name>
    <name type="common">Northern red oak</name>
    <name type="synonym">Quercus borealis</name>
    <dbReference type="NCBI Taxonomy" id="3512"/>
    <lineage>
        <taxon>Eukaryota</taxon>
        <taxon>Viridiplantae</taxon>
        <taxon>Streptophyta</taxon>
        <taxon>Embryophyta</taxon>
        <taxon>Tracheophyta</taxon>
        <taxon>Spermatophyta</taxon>
        <taxon>Magnoliopsida</taxon>
        <taxon>eudicotyledons</taxon>
        <taxon>Gunneridae</taxon>
        <taxon>Pentapetalae</taxon>
        <taxon>rosids</taxon>
        <taxon>fabids</taxon>
        <taxon>Fagales</taxon>
        <taxon>Fagaceae</taxon>
        <taxon>Quercus</taxon>
    </lineage>
</organism>
<dbReference type="EMBL" id="JAXUIC010000005">
    <property type="protein sequence ID" value="KAK4588900.1"/>
    <property type="molecule type" value="Genomic_DNA"/>
</dbReference>
<dbReference type="GO" id="GO:0005634">
    <property type="term" value="C:nucleus"/>
    <property type="evidence" value="ECO:0007669"/>
    <property type="project" value="UniProtKB-SubCell"/>
</dbReference>
<evidence type="ECO:0000259" key="7">
    <source>
        <dbReference type="PROSITE" id="PS51184"/>
    </source>
</evidence>
<keyword evidence="9" id="KW-1185">Reference proteome</keyword>
<evidence type="ECO:0000256" key="2">
    <source>
        <dbReference type="ARBA" id="ARBA00023002"/>
    </source>
</evidence>
<dbReference type="PANTHER" id="PTHR10694:SF105">
    <property type="entry name" value="LYSINE-SPECIFIC DEMETHYLASE JMJ14"/>
    <property type="match status" value="1"/>
</dbReference>
<keyword evidence="3" id="KW-0408">Iron</keyword>
<protein>
    <submittedName>
        <fullName evidence="8">Uncharacterized protein</fullName>
    </submittedName>
</protein>